<dbReference type="InterPro" id="IPR014503">
    <property type="entry name" value="Clavaminate_syn-like"/>
</dbReference>
<dbReference type="RefSeq" id="WP_369269302.1">
    <property type="nucleotide sequence ID" value="NZ_CP163432.1"/>
</dbReference>
<dbReference type="PIRSF" id="PIRSF019543">
    <property type="entry name" value="Clavaminate_syn"/>
    <property type="match status" value="1"/>
</dbReference>
<comment type="similarity">
    <text evidence="1">Belongs to the clavaminate synthase family.</text>
</comment>
<reference evidence="7" key="1">
    <citation type="submission" date="2024-07" db="EMBL/GenBank/DDBJ databases">
        <authorList>
            <person name="Yu S.T."/>
        </authorList>
    </citation>
    <scope>NUCLEOTIDE SEQUENCE</scope>
    <source>
        <strain evidence="7">R11</strain>
    </source>
</reference>
<feature type="domain" description="TauD/TfdA-like" evidence="6">
    <location>
        <begin position="118"/>
        <end position="341"/>
    </location>
</feature>
<name>A0AB39MUV6_9ACTN</name>
<evidence type="ECO:0000256" key="4">
    <source>
        <dbReference type="ARBA" id="ARBA00023004"/>
    </source>
</evidence>
<dbReference type="GO" id="GO:0005506">
    <property type="term" value="F:iron ion binding"/>
    <property type="evidence" value="ECO:0007669"/>
    <property type="project" value="InterPro"/>
</dbReference>
<proteinExistence type="inferred from homology"/>
<accession>A0AB39MUV6</accession>
<dbReference type="InterPro" id="IPR053447">
    <property type="entry name" value="Alpha-KG_dependent_hydroxylase"/>
</dbReference>
<keyword evidence="3" id="KW-0560">Oxidoreductase</keyword>
<dbReference type="NCBIfam" id="NF041363">
    <property type="entry name" value="GntD_guanitoxin"/>
    <property type="match status" value="1"/>
</dbReference>
<keyword evidence="4 5" id="KW-0408">Iron</keyword>
<evidence type="ECO:0000256" key="3">
    <source>
        <dbReference type="ARBA" id="ARBA00023002"/>
    </source>
</evidence>
<protein>
    <submittedName>
        <fullName evidence="7">Guanitoxin biosynthesis L-enduracididine beta-hydroxylase GntD</fullName>
    </submittedName>
</protein>
<gene>
    <name evidence="7" type="primary">gntD</name>
    <name evidence="7" type="ORF">AB5J55_03945</name>
</gene>
<organism evidence="7">
    <name type="scientific">Streptomyces sp. R11</name>
    <dbReference type="NCBI Taxonomy" id="3238625"/>
    <lineage>
        <taxon>Bacteria</taxon>
        <taxon>Bacillati</taxon>
        <taxon>Actinomycetota</taxon>
        <taxon>Actinomycetes</taxon>
        <taxon>Kitasatosporales</taxon>
        <taxon>Streptomycetaceae</taxon>
        <taxon>Streptomyces</taxon>
    </lineage>
</organism>
<sequence length="363" mass="40054">MGGTRTQNFEAALSPQDGMPCLRLTSAEADTLRALAEAFVEEFGAARPADLEHQLAEIAVHAHRVPERMRSVLNGFRLTGRPNGGLVLSGLPLDEQAVGATPRDYTTAPDTAEVTTATALLLMIGSLLGDPFSYLSQQRGKLVLDVFPIEGHEGEQLGSSSTTLLEWHNEDAFHPHRADWIMLLCLRNPDAVPTMFASAHDLELDEEHRKVLFEDRFVILPDESHTAQFNAATTGIDDGDGQAAAFERIRRMNHEPERIAILGGDPDMPYVRIDPAFMQRDLGDALAERALQGILDAFEARMRDVALAPGELLIIDNKRAVHGRRPFKARYDGTDRWLRRINVTADLRSSAGRRFGAHGRALV</sequence>
<evidence type="ECO:0000313" key="7">
    <source>
        <dbReference type="EMBL" id="XDQ08854.1"/>
    </source>
</evidence>
<dbReference type="Pfam" id="PF02668">
    <property type="entry name" value="TauD"/>
    <property type="match status" value="1"/>
</dbReference>
<feature type="binding site" evidence="5">
    <location>
        <position position="170"/>
    </location>
    <ligand>
        <name>Fe cation</name>
        <dbReference type="ChEBI" id="CHEBI:24875"/>
    </ligand>
</feature>
<dbReference type="EMBL" id="CP163432">
    <property type="protein sequence ID" value="XDQ08854.1"/>
    <property type="molecule type" value="Genomic_DNA"/>
</dbReference>
<dbReference type="GO" id="GO:0016491">
    <property type="term" value="F:oxidoreductase activity"/>
    <property type="evidence" value="ECO:0007669"/>
    <property type="project" value="UniProtKB-KW"/>
</dbReference>
<dbReference type="InterPro" id="IPR003819">
    <property type="entry name" value="TauD/TfdA-like"/>
</dbReference>
<evidence type="ECO:0000256" key="1">
    <source>
        <dbReference type="ARBA" id="ARBA00008425"/>
    </source>
</evidence>
<dbReference type="InterPro" id="IPR042098">
    <property type="entry name" value="TauD-like_sf"/>
</dbReference>
<evidence type="ECO:0000256" key="2">
    <source>
        <dbReference type="ARBA" id="ARBA00022723"/>
    </source>
</evidence>
<dbReference type="SUPFAM" id="SSF51197">
    <property type="entry name" value="Clavaminate synthase-like"/>
    <property type="match status" value="1"/>
</dbReference>
<dbReference type="Gene3D" id="3.60.130.10">
    <property type="entry name" value="Clavaminate synthase-like"/>
    <property type="match status" value="1"/>
</dbReference>
<evidence type="ECO:0000256" key="5">
    <source>
        <dbReference type="PIRSR" id="PIRSR019543-2"/>
    </source>
</evidence>
<evidence type="ECO:0000259" key="6">
    <source>
        <dbReference type="Pfam" id="PF02668"/>
    </source>
</evidence>
<feature type="binding site" evidence="5">
    <location>
        <position position="168"/>
    </location>
    <ligand>
        <name>Fe cation</name>
        <dbReference type="ChEBI" id="CHEBI:24875"/>
    </ligand>
</feature>
<dbReference type="AlphaFoldDB" id="A0AB39MUV6"/>
<keyword evidence="2 5" id="KW-0479">Metal-binding</keyword>